<dbReference type="PANTHER" id="PTHR48109:SF1">
    <property type="entry name" value="DIHYDROOROTATE DEHYDROGENASE (FUMARATE)"/>
    <property type="match status" value="1"/>
</dbReference>
<dbReference type="GO" id="GO:0044205">
    <property type="term" value="P:'de novo' UMP biosynthetic process"/>
    <property type="evidence" value="ECO:0007669"/>
    <property type="project" value="UniProtKB-UniRule"/>
</dbReference>
<gene>
    <name evidence="11" type="primary">pyrD</name>
    <name evidence="13" type="ORF">CLV38_10248</name>
</gene>
<feature type="binding site" evidence="11">
    <location>
        <begin position="243"/>
        <end position="244"/>
    </location>
    <ligand>
        <name>FMN</name>
        <dbReference type="ChEBI" id="CHEBI:58210"/>
    </ligand>
</feature>
<evidence type="ECO:0000313" key="13">
    <source>
        <dbReference type="EMBL" id="PRY83866.1"/>
    </source>
</evidence>
<dbReference type="InterPro" id="IPR049622">
    <property type="entry name" value="Dihydroorotate_DH_I"/>
</dbReference>
<dbReference type="InterPro" id="IPR024920">
    <property type="entry name" value="Dihydroorotate_DH_1"/>
</dbReference>
<keyword evidence="10 11" id="KW-0560">Oxidoreductase</keyword>
<proteinExistence type="inferred from homology"/>
<dbReference type="UniPathway" id="UPA00070"/>
<dbReference type="InterPro" id="IPR012135">
    <property type="entry name" value="Dihydroorotate_DH_1_2"/>
</dbReference>
<dbReference type="PIRSF" id="PIRSF000164">
    <property type="entry name" value="DHO_oxidase"/>
    <property type="match status" value="1"/>
</dbReference>
<feature type="binding site" evidence="11">
    <location>
        <begin position="69"/>
        <end position="73"/>
    </location>
    <ligand>
        <name>substrate</name>
    </ligand>
</feature>
<dbReference type="InterPro" id="IPR001295">
    <property type="entry name" value="Dihydroorotate_DH_CS"/>
</dbReference>
<feature type="domain" description="Dihydroorotate dehydrogenase catalytic" evidence="12">
    <location>
        <begin position="6"/>
        <end position="286"/>
    </location>
</feature>
<evidence type="ECO:0000313" key="14">
    <source>
        <dbReference type="Proteomes" id="UP000238205"/>
    </source>
</evidence>
<evidence type="ECO:0000256" key="11">
    <source>
        <dbReference type="HAMAP-Rule" id="MF_00224"/>
    </source>
</evidence>
<comment type="subunit">
    <text evidence="5">Homodimer.</text>
</comment>
<evidence type="ECO:0000256" key="2">
    <source>
        <dbReference type="ARBA" id="ARBA00004496"/>
    </source>
</evidence>
<evidence type="ECO:0000256" key="7">
    <source>
        <dbReference type="ARBA" id="ARBA00022630"/>
    </source>
</evidence>
<evidence type="ECO:0000256" key="6">
    <source>
        <dbReference type="ARBA" id="ARBA00022490"/>
    </source>
</evidence>
<dbReference type="GO" id="GO:0005737">
    <property type="term" value="C:cytoplasm"/>
    <property type="evidence" value="ECO:0007669"/>
    <property type="project" value="UniProtKB-SubCell"/>
</dbReference>
<keyword evidence="7 11" id="KW-0285">Flavoprotein</keyword>
<feature type="binding site" evidence="11">
    <location>
        <position position="127"/>
    </location>
    <ligand>
        <name>FMN</name>
        <dbReference type="ChEBI" id="CHEBI:58210"/>
    </ligand>
</feature>
<dbReference type="GO" id="GO:0006207">
    <property type="term" value="P:'de novo' pyrimidine nucleobase biosynthetic process"/>
    <property type="evidence" value="ECO:0007669"/>
    <property type="project" value="InterPro"/>
</dbReference>
<dbReference type="PANTHER" id="PTHR48109">
    <property type="entry name" value="DIHYDROOROTATE DEHYDROGENASE (QUINONE), MITOCHONDRIAL-RELATED"/>
    <property type="match status" value="1"/>
</dbReference>
<comment type="catalytic activity">
    <reaction evidence="1">
        <text>(S)-dihydroorotate + fumarate = orotate + succinate</text>
        <dbReference type="Rhea" id="RHEA:30059"/>
        <dbReference type="ChEBI" id="CHEBI:29806"/>
        <dbReference type="ChEBI" id="CHEBI:30031"/>
        <dbReference type="ChEBI" id="CHEBI:30839"/>
        <dbReference type="ChEBI" id="CHEBI:30864"/>
        <dbReference type="EC" id="1.3.98.1"/>
    </reaction>
</comment>
<dbReference type="FunFam" id="3.20.20.70:FF:000027">
    <property type="entry name" value="Dihydropyrimidine dehydrogenase [NADP(+)]"/>
    <property type="match status" value="1"/>
</dbReference>
<keyword evidence="14" id="KW-1185">Reference proteome</keyword>
<comment type="similarity">
    <text evidence="4 11">Belongs to the dihydroorotate dehydrogenase family. Type 1 subfamily.</text>
</comment>
<feature type="binding site" evidence="11">
    <location>
        <begin position="265"/>
        <end position="266"/>
    </location>
    <ligand>
        <name>FMN</name>
        <dbReference type="ChEBI" id="CHEBI:58210"/>
    </ligand>
</feature>
<reference evidence="13 14" key="1">
    <citation type="submission" date="2018-03" db="EMBL/GenBank/DDBJ databases">
        <title>Genomic Encyclopedia of Archaeal and Bacterial Type Strains, Phase II (KMG-II): from individual species to whole genera.</title>
        <authorList>
            <person name="Goeker M."/>
        </authorList>
    </citation>
    <scope>NUCLEOTIDE SEQUENCE [LARGE SCALE GENOMIC DNA]</scope>
    <source>
        <strain evidence="13 14">DSM 13175</strain>
    </source>
</reference>
<comment type="catalytic activity">
    <reaction evidence="11">
        <text>(S)-dihydroorotate + A = orotate + AH2</text>
        <dbReference type="Rhea" id="RHEA:18073"/>
        <dbReference type="ChEBI" id="CHEBI:13193"/>
        <dbReference type="ChEBI" id="CHEBI:17499"/>
        <dbReference type="ChEBI" id="CHEBI:30839"/>
        <dbReference type="ChEBI" id="CHEBI:30864"/>
    </reaction>
</comment>
<name>A0A2T0WB61_9LACT</name>
<evidence type="ECO:0000259" key="12">
    <source>
        <dbReference type="Pfam" id="PF01180"/>
    </source>
</evidence>
<dbReference type="CDD" id="cd04740">
    <property type="entry name" value="DHOD_1B_like"/>
    <property type="match status" value="1"/>
</dbReference>
<feature type="binding site" evidence="11">
    <location>
        <begin position="45"/>
        <end position="46"/>
    </location>
    <ligand>
        <name>FMN</name>
        <dbReference type="ChEBI" id="CHEBI:58210"/>
    </ligand>
</feature>
<evidence type="ECO:0000256" key="4">
    <source>
        <dbReference type="ARBA" id="ARBA00008008"/>
    </source>
</evidence>
<evidence type="ECO:0000256" key="5">
    <source>
        <dbReference type="ARBA" id="ARBA00011738"/>
    </source>
</evidence>
<keyword evidence="6 11" id="KW-0963">Cytoplasm</keyword>
<dbReference type="EC" id="1.3.-.-" evidence="11"/>
<dbReference type="RefSeq" id="WP_106190456.1">
    <property type="nucleotide sequence ID" value="NZ_PVTO01000002.1"/>
</dbReference>
<comment type="caution">
    <text evidence="11">Lacks conserved residue(s) required for the propagation of feature annotation.</text>
</comment>
<keyword evidence="9 11" id="KW-0665">Pyrimidine biosynthesis</keyword>
<dbReference type="GO" id="GO:1990663">
    <property type="term" value="F:dihydroorotate dehydrogenase (fumarate) activity"/>
    <property type="evidence" value="ECO:0007669"/>
    <property type="project" value="UniProtKB-EC"/>
</dbReference>
<evidence type="ECO:0000256" key="1">
    <source>
        <dbReference type="ARBA" id="ARBA00001694"/>
    </source>
</evidence>
<evidence type="ECO:0000256" key="10">
    <source>
        <dbReference type="ARBA" id="ARBA00023002"/>
    </source>
</evidence>
<feature type="binding site" evidence="11">
    <location>
        <position position="217"/>
    </location>
    <ligand>
        <name>FMN</name>
        <dbReference type="ChEBI" id="CHEBI:58210"/>
    </ligand>
</feature>
<comment type="caution">
    <text evidence="13">The sequence shown here is derived from an EMBL/GenBank/DDBJ whole genome shotgun (WGS) entry which is preliminary data.</text>
</comment>
<comment type="function">
    <text evidence="11">Catalyzes the conversion of dihydroorotate to orotate.</text>
</comment>
<comment type="cofactor">
    <cofactor evidence="11">
        <name>FMN</name>
        <dbReference type="ChEBI" id="CHEBI:58210"/>
    </cofactor>
    <text evidence="11">Binds 1 FMN per subunit.</text>
</comment>
<feature type="binding site" evidence="11">
    <location>
        <position position="127"/>
    </location>
    <ligand>
        <name>substrate</name>
    </ligand>
</feature>
<dbReference type="PROSITE" id="PS00912">
    <property type="entry name" value="DHODEHASE_2"/>
    <property type="match status" value="1"/>
</dbReference>
<dbReference type="EMBL" id="PVTO01000002">
    <property type="protein sequence ID" value="PRY83866.1"/>
    <property type="molecule type" value="Genomic_DNA"/>
</dbReference>
<dbReference type="NCBIfam" id="NF005574">
    <property type="entry name" value="PRK07259.1"/>
    <property type="match status" value="1"/>
</dbReference>
<accession>A0A2T0WB61</accession>
<dbReference type="Gene3D" id="3.20.20.70">
    <property type="entry name" value="Aldolase class I"/>
    <property type="match status" value="1"/>
</dbReference>
<evidence type="ECO:0000256" key="3">
    <source>
        <dbReference type="ARBA" id="ARBA00004725"/>
    </source>
</evidence>
<dbReference type="InterPro" id="IPR005720">
    <property type="entry name" value="Dihydroorotate_DH_cat"/>
</dbReference>
<comment type="subcellular location">
    <subcellularLocation>
        <location evidence="2 11">Cytoplasm</location>
    </subcellularLocation>
</comment>
<evidence type="ECO:0000256" key="9">
    <source>
        <dbReference type="ARBA" id="ARBA00022975"/>
    </source>
</evidence>
<feature type="active site" description="Nucleophile" evidence="11">
    <location>
        <position position="130"/>
    </location>
</feature>
<feature type="binding site" evidence="11">
    <location>
        <position position="21"/>
    </location>
    <ligand>
        <name>FMN</name>
        <dbReference type="ChEBI" id="CHEBI:58210"/>
    </ligand>
</feature>
<dbReference type="InterPro" id="IPR033888">
    <property type="entry name" value="DHOD_1B"/>
</dbReference>
<feature type="binding site" evidence="11">
    <location>
        <begin position="192"/>
        <end position="193"/>
    </location>
    <ligand>
        <name>substrate</name>
    </ligand>
</feature>
<feature type="binding site" evidence="11">
    <location>
        <position position="45"/>
    </location>
    <ligand>
        <name>substrate</name>
    </ligand>
</feature>
<dbReference type="NCBIfam" id="TIGR01037">
    <property type="entry name" value="pyrD_sub1_fam"/>
    <property type="match status" value="1"/>
</dbReference>
<dbReference type="InterPro" id="IPR050074">
    <property type="entry name" value="DHO_dehydrogenase"/>
</dbReference>
<dbReference type="Pfam" id="PF01180">
    <property type="entry name" value="DHO_dh"/>
    <property type="match status" value="1"/>
</dbReference>
<dbReference type="SUPFAM" id="SSF51395">
    <property type="entry name" value="FMN-linked oxidoreductases"/>
    <property type="match status" value="1"/>
</dbReference>
<protein>
    <recommendedName>
        <fullName evidence="11">Dihydroorotate dehydrogenase</fullName>
        <shortName evidence="11">DHOD</shortName>
        <shortName evidence="11">DHODase</shortName>
        <shortName evidence="11">DHOdehase</shortName>
        <ecNumber evidence="11">1.3.-.-</ecNumber>
    </recommendedName>
</protein>
<comment type="pathway">
    <text evidence="3 11">Pyrimidine metabolism; UMP biosynthesis via de novo pathway.</text>
</comment>
<dbReference type="HAMAP" id="MF_00224">
    <property type="entry name" value="DHO_dh_type1"/>
    <property type="match status" value="1"/>
</dbReference>
<sequence length="309" mass="32894">MTDMTISLPGLSMKNPIMPASGTFGFGELYHDLYDYNSLGAIVLKSTTLNPRIGNPDPKYHPLKNGALNAVGLKNPGVDKVVSEKLPSLARFSTPVIGSVAGETEEEFVEVAKKLNQSDIISAIELNVSCPNVKEGGLTFGVDPVSVERITRRVKQAVTVPVYVKLTPNVTNIVTIAKAAEAGGADGLSLINTVLSMNFDVTTRKPVLGNTMGGLSGEGIFPIAVRMIYQVSNDVNLPIIGMGGVQTADDVIQMFLAGASAVAIGTATYKNPVVMNDIIAQLPKRMKELGMESLEELIKEVKEGKRHGQ</sequence>
<dbReference type="OrthoDB" id="9794954at2"/>
<feature type="binding site" evidence="11">
    <location>
        <position position="191"/>
    </location>
    <ligand>
        <name>FMN</name>
        <dbReference type="ChEBI" id="CHEBI:58210"/>
    </ligand>
</feature>
<dbReference type="AlphaFoldDB" id="A0A2T0WB61"/>
<dbReference type="Proteomes" id="UP000238205">
    <property type="component" value="Unassembled WGS sequence"/>
</dbReference>
<dbReference type="InterPro" id="IPR013785">
    <property type="entry name" value="Aldolase_TIM"/>
</dbReference>
<feature type="binding site" evidence="11">
    <location>
        <position position="165"/>
    </location>
    <ligand>
        <name>FMN</name>
        <dbReference type="ChEBI" id="CHEBI:58210"/>
    </ligand>
</feature>
<evidence type="ECO:0000256" key="8">
    <source>
        <dbReference type="ARBA" id="ARBA00022643"/>
    </source>
</evidence>
<organism evidence="13 14">
    <name type="scientific">Alkalibacterium olivapovliticus</name>
    <dbReference type="NCBI Taxonomy" id="99907"/>
    <lineage>
        <taxon>Bacteria</taxon>
        <taxon>Bacillati</taxon>
        <taxon>Bacillota</taxon>
        <taxon>Bacilli</taxon>
        <taxon>Lactobacillales</taxon>
        <taxon>Carnobacteriaceae</taxon>
        <taxon>Alkalibacterium</taxon>
    </lineage>
</organism>
<keyword evidence="8 11" id="KW-0288">FMN</keyword>